<dbReference type="PROSITE" id="PS51747">
    <property type="entry name" value="CYT_DCMP_DEAMINASES_2"/>
    <property type="match status" value="1"/>
</dbReference>
<proteinExistence type="inferred from homology"/>
<dbReference type="GO" id="GO:0008033">
    <property type="term" value="P:tRNA processing"/>
    <property type="evidence" value="ECO:0007669"/>
    <property type="project" value="UniProtKB-KW"/>
</dbReference>
<dbReference type="GO" id="GO:0052717">
    <property type="term" value="F:tRNA-specific adenosine-34 deaminase activity"/>
    <property type="evidence" value="ECO:0007669"/>
    <property type="project" value="TreeGrafter"/>
</dbReference>
<name>A0A8H2VI53_9SACH</name>
<dbReference type="InterPro" id="IPR016193">
    <property type="entry name" value="Cytidine_deaminase-like"/>
</dbReference>
<sequence length="329" mass="37991">MVKKALNLLKIDFKKCIVENKLQQIKNSRTTSTPNLINVWTIEINPKDSKYVLDLIRSKTQKEDPISMLHIKRIKKKTSNDNLPSLVVVIGSVELFEDKDSVQSILLEHRKQLTYSNLSSRHKIPKESPPTKELMLQWSEEYWPLVWRGNPNDQILNDYTFDMPFIEDILQKIHKLSHEQHENGNGYPIVTAFVDPNDPTNCVYAYDKRAEHGSSPLDHSIRVGINAVSQRLKEKKNVINTDHTDGYLCLDFDVYTTHEPCSMCSMALIHSRIKRCVFIEPMTITGSLKPESGDGYCMHQHKLLNSSYEVFQWVGERFKLPEISQTTCC</sequence>
<organism evidence="4 5">
    <name type="scientific">Maudiozyma barnettii</name>
    <dbReference type="NCBI Taxonomy" id="61262"/>
    <lineage>
        <taxon>Eukaryota</taxon>
        <taxon>Fungi</taxon>
        <taxon>Dikarya</taxon>
        <taxon>Ascomycota</taxon>
        <taxon>Saccharomycotina</taxon>
        <taxon>Saccharomycetes</taxon>
        <taxon>Saccharomycetales</taxon>
        <taxon>Saccharomycetaceae</taxon>
        <taxon>Maudiozyma</taxon>
    </lineage>
</organism>
<dbReference type="GO" id="GO:0005634">
    <property type="term" value="C:nucleus"/>
    <property type="evidence" value="ECO:0007669"/>
    <property type="project" value="TreeGrafter"/>
</dbReference>
<protein>
    <submittedName>
        <fullName evidence="4">Similar to Saccharomyces cerevisiae YLR316C TAD3 Subunit of tRNA-specific adenosine-34 deaminase</fullName>
    </submittedName>
</protein>
<comment type="similarity">
    <text evidence="2">Belongs to the cytidine and deoxycytidylate deaminase family. ADAT3 subfamily.</text>
</comment>
<comment type="caution">
    <text evidence="4">The sequence shown here is derived from an EMBL/GenBank/DDBJ whole genome shotgun (WGS) entry which is preliminary data.</text>
</comment>
<feature type="domain" description="CMP/dCMP-type deaminase" evidence="3">
    <location>
        <begin position="164"/>
        <end position="311"/>
    </location>
</feature>
<dbReference type="SUPFAM" id="SSF53927">
    <property type="entry name" value="Cytidine deaminase-like"/>
    <property type="match status" value="1"/>
</dbReference>
<evidence type="ECO:0000259" key="3">
    <source>
        <dbReference type="PROSITE" id="PS51747"/>
    </source>
</evidence>
<dbReference type="GeneID" id="64859046"/>
<keyword evidence="5" id="KW-1185">Reference proteome</keyword>
<dbReference type="InterPro" id="IPR002125">
    <property type="entry name" value="CMP_dCMP_dom"/>
</dbReference>
<dbReference type="CDD" id="cd01285">
    <property type="entry name" value="nucleoside_deaminase"/>
    <property type="match status" value="1"/>
</dbReference>
<dbReference type="AlphaFoldDB" id="A0A8H2VI53"/>
<keyword evidence="1" id="KW-0819">tRNA processing</keyword>
<dbReference type="RefSeq" id="XP_041407824.1">
    <property type="nucleotide sequence ID" value="XM_041551890.1"/>
</dbReference>
<evidence type="ECO:0000313" key="4">
    <source>
        <dbReference type="EMBL" id="CAB4255980.1"/>
    </source>
</evidence>
<evidence type="ECO:0000256" key="1">
    <source>
        <dbReference type="ARBA" id="ARBA00022694"/>
    </source>
</evidence>
<dbReference type="Gene3D" id="3.40.140.10">
    <property type="entry name" value="Cytidine Deaminase, domain 2"/>
    <property type="match status" value="1"/>
</dbReference>
<dbReference type="EMBL" id="CAEFZW010000008">
    <property type="protein sequence ID" value="CAB4255980.1"/>
    <property type="molecule type" value="Genomic_DNA"/>
</dbReference>
<evidence type="ECO:0000313" key="5">
    <source>
        <dbReference type="Proteomes" id="UP000644660"/>
    </source>
</evidence>
<dbReference type="Proteomes" id="UP000644660">
    <property type="component" value="Unassembled WGS sequence"/>
</dbReference>
<dbReference type="GO" id="GO:0005737">
    <property type="term" value="C:cytoplasm"/>
    <property type="evidence" value="ECO:0007669"/>
    <property type="project" value="TreeGrafter"/>
</dbReference>
<evidence type="ECO:0000256" key="2">
    <source>
        <dbReference type="ARBA" id="ARBA00038160"/>
    </source>
</evidence>
<gene>
    <name evidence="4" type="ORF">KABA2_08S00506</name>
</gene>
<accession>A0A8H2VI53</accession>
<dbReference type="PANTHER" id="PTHR11079:SF156">
    <property type="entry name" value="INACTIVE TRNA-SPECIFIC ADENOSINE DEAMINASE-LIKE PROTEIN 3-RELATED"/>
    <property type="match status" value="1"/>
</dbReference>
<dbReference type="Pfam" id="PF00383">
    <property type="entry name" value="dCMP_cyt_deam_1"/>
    <property type="match status" value="1"/>
</dbReference>
<dbReference type="OrthoDB" id="3180714at2759"/>
<reference evidence="4 5" key="1">
    <citation type="submission" date="2020-05" db="EMBL/GenBank/DDBJ databases">
        <authorList>
            <person name="Casaregola S."/>
            <person name="Devillers H."/>
            <person name="Grondin C."/>
        </authorList>
    </citation>
    <scope>NUCLEOTIDE SEQUENCE [LARGE SCALE GENOMIC DNA]</scope>
    <source>
        <strain evidence="4 5">CLIB 1767</strain>
    </source>
</reference>
<dbReference type="PANTHER" id="PTHR11079">
    <property type="entry name" value="CYTOSINE DEAMINASE FAMILY MEMBER"/>
    <property type="match status" value="1"/>
</dbReference>